<evidence type="ECO:0000313" key="1">
    <source>
        <dbReference type="EMBL" id="MBO9202548.1"/>
    </source>
</evidence>
<sequence length="218" mass="24580">MKNILLTLFIAISINSFGQEWTDLKVDSVLTLKLPDNYHIYDTLGIKVFTGILENAVVSVSIGENVKTVKDEKLLLVWYNSFKESSVKANHGQLIKDQIIEAGGLKMIRFSFHMEKDGEKKVKHSIVAVVNNKFYTISFTEAESPSGEMEKTREKFFSSMKFPPGLGLNNQLSAKDRDEMAYNQGELLGKITVGLLIGLAVWFSTRRKKKDRPTSAVR</sequence>
<proteinExistence type="predicted"/>
<protein>
    <recommendedName>
        <fullName evidence="3">DUF4468 domain-containing protein</fullName>
    </recommendedName>
</protein>
<gene>
    <name evidence="1" type="ORF">J7I42_19830</name>
</gene>
<evidence type="ECO:0000313" key="2">
    <source>
        <dbReference type="Proteomes" id="UP000677244"/>
    </source>
</evidence>
<keyword evidence="2" id="KW-1185">Reference proteome</keyword>
<dbReference type="Proteomes" id="UP000677244">
    <property type="component" value="Unassembled WGS sequence"/>
</dbReference>
<comment type="caution">
    <text evidence="1">The sequence shown here is derived from an EMBL/GenBank/DDBJ whole genome shotgun (WGS) entry which is preliminary data.</text>
</comment>
<evidence type="ECO:0008006" key="3">
    <source>
        <dbReference type="Google" id="ProtNLM"/>
    </source>
</evidence>
<reference evidence="1 2" key="1">
    <citation type="submission" date="2021-03" db="EMBL/GenBank/DDBJ databases">
        <title>Assistant Professor.</title>
        <authorList>
            <person name="Huq M.A."/>
        </authorList>
    </citation>
    <scope>NUCLEOTIDE SEQUENCE [LARGE SCALE GENOMIC DNA]</scope>
    <source>
        <strain evidence="1 2">MAH-29</strain>
    </source>
</reference>
<dbReference type="RefSeq" id="WP_209140593.1">
    <property type="nucleotide sequence ID" value="NZ_JAGHKO010000004.1"/>
</dbReference>
<dbReference type="EMBL" id="JAGHKO010000004">
    <property type="protein sequence ID" value="MBO9202548.1"/>
    <property type="molecule type" value="Genomic_DNA"/>
</dbReference>
<organism evidence="1 2">
    <name type="scientific">Niastella soli</name>
    <dbReference type="NCBI Taxonomy" id="2821487"/>
    <lineage>
        <taxon>Bacteria</taxon>
        <taxon>Pseudomonadati</taxon>
        <taxon>Bacteroidota</taxon>
        <taxon>Chitinophagia</taxon>
        <taxon>Chitinophagales</taxon>
        <taxon>Chitinophagaceae</taxon>
        <taxon>Niastella</taxon>
    </lineage>
</organism>
<name>A0ABS3YXE2_9BACT</name>
<accession>A0ABS3YXE2</accession>